<keyword evidence="15" id="KW-1185">Reference proteome</keyword>
<evidence type="ECO:0000256" key="5">
    <source>
        <dbReference type="ARBA" id="ARBA00022679"/>
    </source>
</evidence>
<evidence type="ECO:0000256" key="11">
    <source>
        <dbReference type="SAM" id="Phobius"/>
    </source>
</evidence>
<reference evidence="15" key="1">
    <citation type="journal article" date="2019" name="Int. J. Syst. Evol. Microbiol.">
        <title>The Global Catalogue of Microorganisms (GCM) 10K type strain sequencing project: providing services to taxonomists for standard genome sequencing and annotation.</title>
        <authorList>
            <consortium name="The Broad Institute Genomics Platform"/>
            <consortium name="The Broad Institute Genome Sequencing Center for Infectious Disease"/>
            <person name="Wu L."/>
            <person name="Ma J."/>
        </authorList>
    </citation>
    <scope>NUCLEOTIDE SEQUENCE [LARGE SCALE GENOMIC DNA]</scope>
    <source>
        <strain evidence="15">JCM 18423</strain>
    </source>
</reference>
<dbReference type="Gene3D" id="3.30.565.10">
    <property type="entry name" value="Histidine kinase-like ATPase, C-terminal domain"/>
    <property type="match status" value="1"/>
</dbReference>
<keyword evidence="10 11" id="KW-0472">Membrane</keyword>
<evidence type="ECO:0000256" key="8">
    <source>
        <dbReference type="ARBA" id="ARBA00022989"/>
    </source>
</evidence>
<evidence type="ECO:0000313" key="14">
    <source>
        <dbReference type="EMBL" id="GAA5089785.1"/>
    </source>
</evidence>
<feature type="domain" description="HAMP" evidence="13">
    <location>
        <begin position="192"/>
        <end position="243"/>
    </location>
</feature>
<dbReference type="PROSITE" id="PS50885">
    <property type="entry name" value="HAMP"/>
    <property type="match status" value="1"/>
</dbReference>
<dbReference type="PANTHER" id="PTHR45436:SF5">
    <property type="entry name" value="SENSOR HISTIDINE KINASE TRCS"/>
    <property type="match status" value="1"/>
</dbReference>
<keyword evidence="4" id="KW-0597">Phosphoprotein</keyword>
<dbReference type="InterPro" id="IPR036890">
    <property type="entry name" value="HATPase_C_sf"/>
</dbReference>
<evidence type="ECO:0000256" key="10">
    <source>
        <dbReference type="ARBA" id="ARBA00023136"/>
    </source>
</evidence>
<keyword evidence="7 14" id="KW-0418">Kinase</keyword>
<evidence type="ECO:0000256" key="1">
    <source>
        <dbReference type="ARBA" id="ARBA00000085"/>
    </source>
</evidence>
<sequence length="454" mass="50802">MLKKTLTKLSLTQRLLVGAMLWVFCSLLVAGALLNQLFQQHIEEQLHKELNMHMMQLIAQMTLDSAGQLGLSQALNDPRFEQPLSGLYWQIDVSSQPLLFSHSLWDETLTPPRLQIDKETWFRYKDPELGELYVIGRSIALAEPSHAQRYQVWVAAQKSWIAEPLQRFVWMLVLTLAVLGCVLVVGVWWQLKLGLRPLRQLRQRLAAVHEGRANSIDGQYPQEIQPLVSEFNRVLRSQAQVTERARTQAGNLAHAIKTPLAVLANAAKKPDPQLAQLVLQQIHAAQEQVDYHLSRARVAAAVKTVGVRTEILPALHSLVKLLQRAYEPKSVQVELLSGQKELYFKGEAQDLHEILGNVLDNAFKWCETRVQVQVQRAEALGRPNALKITIDDDGKGIAASAYSRIFQRGVRADELAPGSGLGLAIVADLVLLYGGSIEAMRSPLGGLRIEIYFP</sequence>
<evidence type="ECO:0000259" key="13">
    <source>
        <dbReference type="PROSITE" id="PS50885"/>
    </source>
</evidence>
<dbReference type="InterPro" id="IPR005467">
    <property type="entry name" value="His_kinase_dom"/>
</dbReference>
<feature type="transmembrane region" description="Helical" evidence="11">
    <location>
        <begin position="15"/>
        <end position="38"/>
    </location>
</feature>
<dbReference type="InterPro" id="IPR004358">
    <property type="entry name" value="Sig_transdc_His_kin-like_C"/>
</dbReference>
<protein>
    <recommendedName>
        <fullName evidence="3">histidine kinase</fullName>
        <ecNumber evidence="3">2.7.13.3</ecNumber>
    </recommendedName>
</protein>
<dbReference type="PANTHER" id="PTHR45436">
    <property type="entry name" value="SENSOR HISTIDINE KINASE YKOH"/>
    <property type="match status" value="1"/>
</dbReference>
<comment type="catalytic activity">
    <reaction evidence="1">
        <text>ATP + protein L-histidine = ADP + protein N-phospho-L-histidine.</text>
        <dbReference type="EC" id="2.7.13.3"/>
    </reaction>
</comment>
<feature type="domain" description="Histidine kinase" evidence="12">
    <location>
        <begin position="251"/>
        <end position="454"/>
    </location>
</feature>
<evidence type="ECO:0000313" key="15">
    <source>
        <dbReference type="Proteomes" id="UP001500227"/>
    </source>
</evidence>
<dbReference type="Proteomes" id="UP001500227">
    <property type="component" value="Unassembled WGS sequence"/>
</dbReference>
<dbReference type="PROSITE" id="PS50109">
    <property type="entry name" value="HIS_KIN"/>
    <property type="match status" value="1"/>
</dbReference>
<keyword evidence="8 11" id="KW-1133">Transmembrane helix</keyword>
<dbReference type="GO" id="GO:0016301">
    <property type="term" value="F:kinase activity"/>
    <property type="evidence" value="ECO:0007669"/>
    <property type="project" value="UniProtKB-KW"/>
</dbReference>
<evidence type="ECO:0000256" key="3">
    <source>
        <dbReference type="ARBA" id="ARBA00012438"/>
    </source>
</evidence>
<keyword evidence="5" id="KW-0808">Transferase</keyword>
<name>A0ABP9M6P4_9BURK</name>
<dbReference type="SUPFAM" id="SSF55874">
    <property type="entry name" value="ATPase domain of HSP90 chaperone/DNA topoisomerase II/histidine kinase"/>
    <property type="match status" value="1"/>
</dbReference>
<accession>A0ABP9M6P4</accession>
<feature type="transmembrane region" description="Helical" evidence="11">
    <location>
        <begin position="168"/>
        <end position="189"/>
    </location>
</feature>
<keyword evidence="6 11" id="KW-0812">Transmembrane</keyword>
<evidence type="ECO:0000256" key="2">
    <source>
        <dbReference type="ARBA" id="ARBA00004370"/>
    </source>
</evidence>
<evidence type="ECO:0000256" key="4">
    <source>
        <dbReference type="ARBA" id="ARBA00022553"/>
    </source>
</evidence>
<dbReference type="PRINTS" id="PR00344">
    <property type="entry name" value="BCTRLSENSOR"/>
</dbReference>
<evidence type="ECO:0000256" key="7">
    <source>
        <dbReference type="ARBA" id="ARBA00022777"/>
    </source>
</evidence>
<proteinExistence type="predicted"/>
<dbReference type="InterPro" id="IPR003660">
    <property type="entry name" value="HAMP_dom"/>
</dbReference>
<evidence type="ECO:0000256" key="6">
    <source>
        <dbReference type="ARBA" id="ARBA00022692"/>
    </source>
</evidence>
<gene>
    <name evidence="14" type="ORF">GCM10023337_13200</name>
</gene>
<dbReference type="Gene3D" id="1.10.287.130">
    <property type="match status" value="1"/>
</dbReference>
<comment type="caution">
    <text evidence="14">The sequence shown here is derived from an EMBL/GenBank/DDBJ whole genome shotgun (WGS) entry which is preliminary data.</text>
</comment>
<dbReference type="RefSeq" id="WP_345370543.1">
    <property type="nucleotide sequence ID" value="NZ_BAABKD010000009.1"/>
</dbReference>
<comment type="subcellular location">
    <subcellularLocation>
        <location evidence="2">Membrane</location>
    </subcellularLocation>
</comment>
<dbReference type="EMBL" id="BAABKD010000009">
    <property type="protein sequence ID" value="GAA5089785.1"/>
    <property type="molecule type" value="Genomic_DNA"/>
</dbReference>
<dbReference type="Pfam" id="PF02518">
    <property type="entry name" value="HATPase_c"/>
    <property type="match status" value="1"/>
</dbReference>
<keyword evidence="9" id="KW-0902">Two-component regulatory system</keyword>
<evidence type="ECO:0000256" key="9">
    <source>
        <dbReference type="ARBA" id="ARBA00023012"/>
    </source>
</evidence>
<dbReference type="InterPro" id="IPR003594">
    <property type="entry name" value="HATPase_dom"/>
</dbReference>
<dbReference type="SMART" id="SM00387">
    <property type="entry name" value="HATPase_c"/>
    <property type="match status" value="1"/>
</dbReference>
<dbReference type="InterPro" id="IPR050428">
    <property type="entry name" value="TCS_sensor_his_kinase"/>
</dbReference>
<evidence type="ECO:0000259" key="12">
    <source>
        <dbReference type="PROSITE" id="PS50109"/>
    </source>
</evidence>
<dbReference type="EC" id="2.7.13.3" evidence="3"/>
<organism evidence="14 15">
    <name type="scientific">Paenalcaligenes hermetiae</name>
    <dbReference type="NCBI Taxonomy" id="1157987"/>
    <lineage>
        <taxon>Bacteria</taxon>
        <taxon>Pseudomonadati</taxon>
        <taxon>Pseudomonadota</taxon>
        <taxon>Betaproteobacteria</taxon>
        <taxon>Burkholderiales</taxon>
        <taxon>Alcaligenaceae</taxon>
        <taxon>Paenalcaligenes</taxon>
    </lineage>
</organism>